<comment type="caution">
    <text evidence="2">The sequence shown here is derived from an EMBL/GenBank/DDBJ whole genome shotgun (WGS) entry which is preliminary data.</text>
</comment>
<proteinExistence type="predicted"/>
<protein>
    <submittedName>
        <fullName evidence="2">PD-(D/E)XK nuclease superfamily protein</fullName>
    </submittedName>
</protein>
<evidence type="ECO:0000313" key="2">
    <source>
        <dbReference type="EMBL" id="RKS53911.1"/>
    </source>
</evidence>
<dbReference type="RefSeq" id="WP_121345979.1">
    <property type="nucleotide sequence ID" value="NZ_RBLG01000002.1"/>
</dbReference>
<dbReference type="Gene3D" id="3.90.320.10">
    <property type="match status" value="1"/>
</dbReference>
<accession>A0A495PTM4</accession>
<evidence type="ECO:0000259" key="1">
    <source>
        <dbReference type="Pfam" id="PF12705"/>
    </source>
</evidence>
<dbReference type="EMBL" id="RBLG01000002">
    <property type="protein sequence ID" value="RKS53911.1"/>
    <property type="molecule type" value="Genomic_DNA"/>
</dbReference>
<dbReference type="Proteomes" id="UP000276282">
    <property type="component" value="Unassembled WGS sequence"/>
</dbReference>
<dbReference type="OrthoDB" id="1492623at2"/>
<dbReference type="InterPro" id="IPR011604">
    <property type="entry name" value="PDDEXK-like_dom_sf"/>
</dbReference>
<gene>
    <name evidence="2" type="ORF">BC962_2178</name>
</gene>
<reference evidence="2 3" key="1">
    <citation type="submission" date="2018-10" db="EMBL/GenBank/DDBJ databases">
        <title>Genomic Encyclopedia of Archaeal and Bacterial Type Strains, Phase II (KMG-II): from individual species to whole genera.</title>
        <authorList>
            <person name="Goeker M."/>
        </authorList>
    </citation>
    <scope>NUCLEOTIDE SEQUENCE [LARGE SCALE GENOMIC DNA]</scope>
    <source>
        <strain evidence="2 3">DSM 19839</strain>
    </source>
</reference>
<dbReference type="AlphaFoldDB" id="A0A495PTM4"/>
<feature type="domain" description="PD-(D/E)XK endonuclease-like" evidence="1">
    <location>
        <begin position="107"/>
        <end position="325"/>
    </location>
</feature>
<evidence type="ECO:0000313" key="3">
    <source>
        <dbReference type="Proteomes" id="UP000276282"/>
    </source>
</evidence>
<keyword evidence="3" id="KW-1185">Reference proteome</keyword>
<sequence>MPHSMTDLLIQEKLPENPQFSDLDMIFLVFLLKKIGFKDEKRLIAYLEGVIKVYGKNEKTRISRYHGGRSITNYNSSRCFGLLSMEIAIRENLELIVSIDSKHNSLISATDLANFCFCPVSYSISKSLEVKFPTNLRSRSIGTGLHEQLRLISRLPKQYLENTDSKNYTPEAQKIKKIRGCKLIFAGHTKERKVFINESEKFIGQPDYIFQDPNGDYFVVEEKFHAVQPGQYDNQLVQLQAYIAYITEYDIKYGVLINWSYDFHFQTYEPFINDVKIKVVKSEKDFSLLTKIHHQLKVFQNKKELNLSRNPNVNKCISCVVNKYCSHKAGYQTKVKFPYKRDDLRLKKVKQPEVLWEYIRDKPTIDIVELYDYENEFTVNTQSETSRRGKI</sequence>
<organism evidence="2 3">
    <name type="scientific">Gillisia mitskevichiae</name>
    <dbReference type="NCBI Taxonomy" id="270921"/>
    <lineage>
        <taxon>Bacteria</taxon>
        <taxon>Pseudomonadati</taxon>
        <taxon>Bacteroidota</taxon>
        <taxon>Flavobacteriia</taxon>
        <taxon>Flavobacteriales</taxon>
        <taxon>Flavobacteriaceae</taxon>
        <taxon>Gillisia</taxon>
    </lineage>
</organism>
<dbReference type="Pfam" id="PF12705">
    <property type="entry name" value="PDDEXK_1"/>
    <property type="match status" value="1"/>
</dbReference>
<dbReference type="InterPro" id="IPR038726">
    <property type="entry name" value="PDDEXK_AddAB-type"/>
</dbReference>
<name>A0A495PTM4_9FLAO</name>